<dbReference type="InterPro" id="IPR005625">
    <property type="entry name" value="PepSY-ass_TM"/>
</dbReference>
<proteinExistence type="predicted"/>
<keyword evidence="1" id="KW-1133">Transmembrane helix</keyword>
<evidence type="ECO:0000256" key="1">
    <source>
        <dbReference type="SAM" id="Phobius"/>
    </source>
</evidence>
<dbReference type="eggNOG" id="COG3182">
    <property type="taxonomic scope" value="Bacteria"/>
</dbReference>
<feature type="transmembrane region" description="Helical" evidence="1">
    <location>
        <begin position="201"/>
        <end position="224"/>
    </location>
</feature>
<accession>A0A0A0EIV7</accession>
<evidence type="ECO:0008006" key="4">
    <source>
        <dbReference type="Google" id="ProtNLM"/>
    </source>
</evidence>
<dbReference type="RefSeq" id="WP_036195614.1">
    <property type="nucleotide sequence ID" value="NZ_AVPS01000010.1"/>
</dbReference>
<keyword evidence="1" id="KW-0812">Transmembrane</keyword>
<name>A0A0A0EIV7_9GAMM</name>
<dbReference type="EMBL" id="AVPS01000010">
    <property type="protein sequence ID" value="KGM50856.1"/>
    <property type="molecule type" value="Genomic_DNA"/>
</dbReference>
<reference evidence="2 3" key="1">
    <citation type="submission" date="2013-08" db="EMBL/GenBank/DDBJ databases">
        <title>Genome sequencing of Lysobacter.</title>
        <authorList>
            <person name="Zhang S."/>
            <person name="Wang G."/>
        </authorList>
    </citation>
    <scope>NUCLEOTIDE SEQUENCE [LARGE SCALE GENOMIC DNA]</scope>
    <source>
        <strain evidence="2 3">Ko07</strain>
    </source>
</reference>
<dbReference type="OrthoDB" id="9806195at2"/>
<evidence type="ECO:0000313" key="3">
    <source>
        <dbReference type="Proteomes" id="UP000030017"/>
    </source>
</evidence>
<protein>
    <recommendedName>
        <fullName evidence="4">Peptidase</fullName>
    </recommendedName>
</protein>
<keyword evidence="1" id="KW-0472">Membrane</keyword>
<gene>
    <name evidence="2" type="ORF">N792_02485</name>
</gene>
<sequence>MKPAFWARRAHKWIALVIGVQALLWSIGGLYMTAMSIDFIHGDHLNHVAAEPLPQQADLVDPAVVAARYPAMTGFRLKRLLGEPVYEVHHAGGVDLVDAVTGRPAGPVDEEKASQLALSAYQGNGPLESLQLLDKAPQEVGTRPVPMWQAKFDDSGNTALYFSPQTGNLLATRHTYWRVFDFLWMLHIMDYEQRSNVNNTLLRVASTVGLLFMLSGVWLLFYSFRRRSAA</sequence>
<feature type="transmembrane region" description="Helical" evidence="1">
    <location>
        <begin position="12"/>
        <end position="32"/>
    </location>
</feature>
<evidence type="ECO:0000313" key="2">
    <source>
        <dbReference type="EMBL" id="KGM50856.1"/>
    </source>
</evidence>
<dbReference type="AlphaFoldDB" id="A0A0A0EIV7"/>
<organism evidence="2 3">
    <name type="scientific">Lysobacter concretionis Ko07 = DSM 16239</name>
    <dbReference type="NCBI Taxonomy" id="1122185"/>
    <lineage>
        <taxon>Bacteria</taxon>
        <taxon>Pseudomonadati</taxon>
        <taxon>Pseudomonadota</taxon>
        <taxon>Gammaproteobacteria</taxon>
        <taxon>Lysobacterales</taxon>
        <taxon>Lysobacteraceae</taxon>
        <taxon>Novilysobacter</taxon>
    </lineage>
</organism>
<comment type="caution">
    <text evidence="2">The sequence shown here is derived from an EMBL/GenBank/DDBJ whole genome shotgun (WGS) entry which is preliminary data.</text>
</comment>
<dbReference type="STRING" id="1122185.N792_02485"/>
<keyword evidence="3" id="KW-1185">Reference proteome</keyword>
<dbReference type="Pfam" id="PF03929">
    <property type="entry name" value="PepSY_TM"/>
    <property type="match status" value="1"/>
</dbReference>
<dbReference type="Proteomes" id="UP000030017">
    <property type="component" value="Unassembled WGS sequence"/>
</dbReference>